<evidence type="ECO:0000313" key="11">
    <source>
        <dbReference type="Proteomes" id="UP001597112"/>
    </source>
</evidence>
<evidence type="ECO:0000256" key="1">
    <source>
        <dbReference type="ARBA" id="ARBA00022490"/>
    </source>
</evidence>
<feature type="binding site" evidence="8">
    <location>
        <position position="73"/>
    </location>
    <ligand>
        <name>GTP</name>
        <dbReference type="ChEBI" id="CHEBI:37565"/>
    </ligand>
</feature>
<proteinExistence type="inferred from homology"/>
<keyword evidence="3 8" id="KW-0479">Metal-binding</keyword>
<feature type="binding site" evidence="8">
    <location>
        <position position="29"/>
    </location>
    <ligand>
        <name>GTP</name>
        <dbReference type="ChEBI" id="CHEBI:37565"/>
    </ligand>
</feature>
<evidence type="ECO:0000256" key="8">
    <source>
        <dbReference type="HAMAP-Rule" id="MF_00316"/>
    </source>
</evidence>
<keyword evidence="5 8" id="KW-0460">Magnesium</keyword>
<feature type="binding site" evidence="8">
    <location>
        <position position="102"/>
    </location>
    <ligand>
        <name>GTP</name>
        <dbReference type="ChEBI" id="CHEBI:37565"/>
    </ligand>
</feature>
<evidence type="ECO:0000256" key="6">
    <source>
        <dbReference type="ARBA" id="ARBA00023134"/>
    </source>
</evidence>
<sequence>MSDTIPEMNPAIYGLVLAGGRSSRMGRDKGLIVYNDKPQREYIADLLRKFCAQVYVSCKTREYIPAELNPLPDQFELESPLNGILSAFRKNDTVAWLTVPVDMPYVDEAALACLLNHRDTNKMATCFVDSDGKHPEPLLALWEARAAAPLKKYYESGGISPREFLKQQNILLLQPPDKRIYQNINTPDELNDFLNKS</sequence>
<evidence type="ECO:0000256" key="2">
    <source>
        <dbReference type="ARBA" id="ARBA00022679"/>
    </source>
</evidence>
<dbReference type="EC" id="2.7.7.77" evidence="8"/>
<comment type="cofactor">
    <cofactor evidence="8">
        <name>Mg(2+)</name>
        <dbReference type="ChEBI" id="CHEBI:18420"/>
    </cofactor>
</comment>
<keyword evidence="2 8" id="KW-0808">Transferase</keyword>
<comment type="catalytic activity">
    <reaction evidence="8">
        <text>Mo-molybdopterin + GTP + H(+) = Mo-molybdopterin guanine dinucleotide + diphosphate</text>
        <dbReference type="Rhea" id="RHEA:34243"/>
        <dbReference type="ChEBI" id="CHEBI:15378"/>
        <dbReference type="ChEBI" id="CHEBI:33019"/>
        <dbReference type="ChEBI" id="CHEBI:37565"/>
        <dbReference type="ChEBI" id="CHEBI:71302"/>
        <dbReference type="ChEBI" id="CHEBI:71310"/>
        <dbReference type="EC" id="2.7.7.77"/>
    </reaction>
</comment>
<dbReference type="Pfam" id="PF12804">
    <property type="entry name" value="NTP_transf_3"/>
    <property type="match status" value="1"/>
</dbReference>
<name>A0ABW3K290_9BACT</name>
<gene>
    <name evidence="8" type="primary">mobA</name>
    <name evidence="10" type="ORF">ACFQ21_09490</name>
</gene>
<comment type="similarity">
    <text evidence="8">Belongs to the MobA family.</text>
</comment>
<dbReference type="Gene3D" id="3.90.550.10">
    <property type="entry name" value="Spore Coat Polysaccharide Biosynthesis Protein SpsA, Chain A"/>
    <property type="match status" value="1"/>
</dbReference>
<evidence type="ECO:0000313" key="10">
    <source>
        <dbReference type="EMBL" id="MFD0999540.1"/>
    </source>
</evidence>
<dbReference type="Proteomes" id="UP001597112">
    <property type="component" value="Unassembled WGS sequence"/>
</dbReference>
<keyword evidence="6 8" id="KW-0342">GTP-binding</keyword>
<evidence type="ECO:0000256" key="7">
    <source>
        <dbReference type="ARBA" id="ARBA00023150"/>
    </source>
</evidence>
<feature type="domain" description="MobA-like NTP transferase" evidence="9">
    <location>
        <begin position="14"/>
        <end position="168"/>
    </location>
</feature>
<organism evidence="10 11">
    <name type="scientific">Ohtaekwangia kribbensis</name>
    <dbReference type="NCBI Taxonomy" id="688913"/>
    <lineage>
        <taxon>Bacteria</taxon>
        <taxon>Pseudomonadati</taxon>
        <taxon>Bacteroidota</taxon>
        <taxon>Cytophagia</taxon>
        <taxon>Cytophagales</taxon>
        <taxon>Fulvivirgaceae</taxon>
        <taxon>Ohtaekwangia</taxon>
    </lineage>
</organism>
<dbReference type="PANTHER" id="PTHR19136">
    <property type="entry name" value="MOLYBDENUM COFACTOR GUANYLYLTRANSFERASE"/>
    <property type="match status" value="1"/>
</dbReference>
<dbReference type="HAMAP" id="MF_00316">
    <property type="entry name" value="MobA"/>
    <property type="match status" value="1"/>
</dbReference>
<reference evidence="11" key="1">
    <citation type="journal article" date="2019" name="Int. J. Syst. Evol. Microbiol.">
        <title>The Global Catalogue of Microorganisms (GCM) 10K type strain sequencing project: providing services to taxonomists for standard genome sequencing and annotation.</title>
        <authorList>
            <consortium name="The Broad Institute Genomics Platform"/>
            <consortium name="The Broad Institute Genome Sequencing Center for Infectious Disease"/>
            <person name="Wu L."/>
            <person name="Ma J."/>
        </authorList>
    </citation>
    <scope>NUCLEOTIDE SEQUENCE [LARGE SCALE GENOMIC DNA]</scope>
    <source>
        <strain evidence="11">CCUG 58938</strain>
    </source>
</reference>
<dbReference type="InterPro" id="IPR025877">
    <property type="entry name" value="MobA-like_NTP_Trfase"/>
</dbReference>
<evidence type="ECO:0000259" key="9">
    <source>
        <dbReference type="Pfam" id="PF12804"/>
    </source>
</evidence>
<evidence type="ECO:0000256" key="4">
    <source>
        <dbReference type="ARBA" id="ARBA00022741"/>
    </source>
</evidence>
<dbReference type="PANTHER" id="PTHR19136:SF81">
    <property type="entry name" value="MOLYBDENUM COFACTOR GUANYLYLTRANSFERASE"/>
    <property type="match status" value="1"/>
</dbReference>
<keyword evidence="7 8" id="KW-0501">Molybdenum cofactor biosynthesis</keyword>
<comment type="caution">
    <text evidence="8">Lacks conserved residue(s) required for the propagation of feature annotation.</text>
</comment>
<comment type="domain">
    <text evidence="8">The N-terminal domain determines nucleotide recognition and specific binding, while the C-terminal domain determines the specific binding to the target protein.</text>
</comment>
<feature type="binding site" evidence="8">
    <location>
        <begin position="17"/>
        <end position="19"/>
    </location>
    <ligand>
        <name>GTP</name>
        <dbReference type="ChEBI" id="CHEBI:37565"/>
    </ligand>
</feature>
<feature type="binding site" evidence="8">
    <location>
        <position position="102"/>
    </location>
    <ligand>
        <name>Mg(2+)</name>
        <dbReference type="ChEBI" id="CHEBI:18420"/>
    </ligand>
</feature>
<comment type="function">
    <text evidence="8">Transfers a GMP moiety from GTP to Mo-molybdopterin (Mo-MPT) cofactor (Moco or molybdenum cofactor) to form Mo-molybdopterin guanine dinucleotide (Mo-MGD) cofactor.</text>
</comment>
<protein>
    <recommendedName>
        <fullName evidence="8">Probable molybdenum cofactor guanylyltransferase</fullName>
        <shortName evidence="8">MoCo guanylyltransferase</shortName>
        <ecNumber evidence="8">2.7.7.77</ecNumber>
    </recommendedName>
    <alternativeName>
        <fullName evidence="8">GTP:molybdopterin guanylyltransferase</fullName>
    </alternativeName>
    <alternativeName>
        <fullName evidence="8">Mo-MPT guanylyltransferase</fullName>
    </alternativeName>
    <alternativeName>
        <fullName evidence="8">Molybdopterin guanylyltransferase</fullName>
    </alternativeName>
    <alternativeName>
        <fullName evidence="8">Molybdopterin-guanine dinucleotide synthase</fullName>
        <shortName evidence="8">MGD synthase</shortName>
    </alternativeName>
</protein>
<comment type="subcellular location">
    <subcellularLocation>
        <location evidence="8">Cytoplasm</location>
    </subcellularLocation>
</comment>
<evidence type="ECO:0000256" key="5">
    <source>
        <dbReference type="ARBA" id="ARBA00022842"/>
    </source>
</evidence>
<keyword evidence="11" id="KW-1185">Reference proteome</keyword>
<dbReference type="CDD" id="cd02503">
    <property type="entry name" value="MobA"/>
    <property type="match status" value="1"/>
</dbReference>
<keyword evidence="4 8" id="KW-0547">Nucleotide-binding</keyword>
<keyword evidence="1 8" id="KW-0963">Cytoplasm</keyword>
<evidence type="ECO:0000256" key="3">
    <source>
        <dbReference type="ARBA" id="ARBA00022723"/>
    </source>
</evidence>
<comment type="caution">
    <text evidence="10">The sequence shown here is derived from an EMBL/GenBank/DDBJ whole genome shotgun (WGS) entry which is preliminary data.</text>
</comment>
<dbReference type="SUPFAM" id="SSF53448">
    <property type="entry name" value="Nucleotide-diphospho-sugar transferases"/>
    <property type="match status" value="1"/>
</dbReference>
<dbReference type="EMBL" id="JBHTKA010000001">
    <property type="protein sequence ID" value="MFD0999540.1"/>
    <property type="molecule type" value="Genomic_DNA"/>
</dbReference>
<keyword evidence="10" id="KW-0548">Nucleotidyltransferase</keyword>
<dbReference type="GO" id="GO:0016779">
    <property type="term" value="F:nucleotidyltransferase activity"/>
    <property type="evidence" value="ECO:0007669"/>
    <property type="project" value="UniProtKB-KW"/>
</dbReference>
<dbReference type="InterPro" id="IPR029044">
    <property type="entry name" value="Nucleotide-diphossugar_trans"/>
</dbReference>
<accession>A0ABW3K290</accession>
<dbReference type="InterPro" id="IPR013482">
    <property type="entry name" value="Molybde_CF_guanTrfase"/>
</dbReference>